<dbReference type="HOGENOM" id="CLU_965069_0_0_2"/>
<sequence length="295" mass="32920">MVKGVVHVSTVVKSFLYGVYLAVDTPIKPGGYHRLRVDLESVSLVCNSISVSDLVNEATSIGERVRRGDLSLPSVELGRFLNKALREAFRWCGRVYPSLIVPSLLYAFSLGYTGTESILRDHAQVKRVLENLLSANRPGDIKTFLDALRSVHRTDMLDHLASTDLTGVTLISSTVSFSEVFRVLSSKWPAFTLLDTHEFPVIGLLKNMLNYKKRFKSAEASILATYLDLITPRIPVNLRGAVRELVEKDLASREAAKRLLEVDAEVRRQGFSFNEYVEELAVLTFLAIYEGLLTA</sequence>
<evidence type="ECO:0000313" key="1">
    <source>
        <dbReference type="EMBL" id="AFK50906.1"/>
    </source>
</evidence>
<dbReference type="AlphaFoldDB" id="I3TDR8"/>
<organism evidence="1 2">
    <name type="scientific">Thermogladius calderae (strain DSM 22663 / VKM B-2946 / 1633)</name>
    <dbReference type="NCBI Taxonomy" id="1184251"/>
    <lineage>
        <taxon>Archaea</taxon>
        <taxon>Thermoproteota</taxon>
        <taxon>Thermoprotei</taxon>
        <taxon>Desulfurococcales</taxon>
        <taxon>Desulfurococcaceae</taxon>
        <taxon>Thermogladius</taxon>
    </lineage>
</organism>
<dbReference type="InParanoid" id="I3TDR8"/>
<accession>I3TDR8</accession>
<proteinExistence type="predicted"/>
<dbReference type="EMBL" id="CP003531">
    <property type="protein sequence ID" value="AFK50906.1"/>
    <property type="molecule type" value="Genomic_DNA"/>
</dbReference>
<dbReference type="STRING" id="1184251.TCELL_0481"/>
<name>I3TDR8_THEC1</name>
<dbReference type="Proteomes" id="UP000005270">
    <property type="component" value="Chromosome"/>
</dbReference>
<dbReference type="eggNOG" id="arCOG04238">
    <property type="taxonomic scope" value="Archaea"/>
</dbReference>
<gene>
    <name evidence="1" type="ordered locus">TCELL_0481</name>
</gene>
<protein>
    <submittedName>
        <fullName evidence="1">Uncharacterized protein</fullName>
    </submittedName>
</protein>
<evidence type="ECO:0000313" key="2">
    <source>
        <dbReference type="Proteomes" id="UP000005270"/>
    </source>
</evidence>
<reference evidence="1 2" key="1">
    <citation type="journal article" date="2012" name="J. Bacteriol.">
        <title>Complete genome sequence of the hyperthermophilic cellulolytic Crenarchaeon 'Thermogladius cellulolyticus' 1633.</title>
        <authorList>
            <person name="Mardanov A.V."/>
            <person name="Kochetkova T.V."/>
            <person name="Beletsky A.V."/>
            <person name="Bonch-Osmolovskaya E.A."/>
            <person name="Ravin N.V."/>
            <person name="Skryabin K.G."/>
        </authorList>
    </citation>
    <scope>NUCLEOTIDE SEQUENCE [LARGE SCALE GENOMIC DNA]</scope>
    <source>
        <strain evidence="2">DSM 22663 / VKM B-2946 / 1633</strain>
    </source>
</reference>
<dbReference type="KEGG" id="thg:TCELL_0481"/>
<keyword evidence="2" id="KW-1185">Reference proteome</keyword>